<feature type="transmembrane region" description="Helical" evidence="13">
    <location>
        <begin position="106"/>
        <end position="128"/>
    </location>
</feature>
<dbReference type="PANTHER" id="PTHR10791">
    <property type="entry name" value="RAG1-ACTIVATING PROTEIN 1"/>
    <property type="match status" value="1"/>
</dbReference>
<evidence type="ECO:0000256" key="10">
    <source>
        <dbReference type="ARBA" id="ARBA00037238"/>
    </source>
</evidence>
<accession>A0A0E0R8U4</accession>
<dbReference type="Gramene" id="ORUFI11G15640.1">
    <property type="protein sequence ID" value="ORUFI11G15640.1"/>
    <property type="gene ID" value="ORUFI11G15640"/>
</dbReference>
<feature type="transmembrane region" description="Helical" evidence="13">
    <location>
        <begin position="48"/>
        <end position="66"/>
    </location>
</feature>
<comment type="function">
    <text evidence="10">Mediates both low-affinity uptake and efflux of sugar across the plasma membrane.</text>
</comment>
<dbReference type="GO" id="GO:0051119">
    <property type="term" value="F:sugar transmembrane transporter activity"/>
    <property type="evidence" value="ECO:0007669"/>
    <property type="project" value="InterPro"/>
</dbReference>
<evidence type="ECO:0000256" key="4">
    <source>
        <dbReference type="ARBA" id="ARBA00022475"/>
    </source>
</evidence>
<comment type="similarity">
    <text evidence="2">Belongs to the SWEET sugar transporter family.</text>
</comment>
<evidence type="ECO:0000256" key="3">
    <source>
        <dbReference type="ARBA" id="ARBA00022448"/>
    </source>
</evidence>
<comment type="subcellular location">
    <subcellularLocation>
        <location evidence="1">Cell membrane</location>
        <topology evidence="1">Multi-pass membrane protein</topology>
    </subcellularLocation>
</comment>
<dbReference type="Pfam" id="PF03083">
    <property type="entry name" value="MtN3_slv"/>
    <property type="match status" value="2"/>
</dbReference>
<keyword evidence="4" id="KW-1003">Cell membrane</keyword>
<sequence length="331" mass="35332">MAGMSLQHPWAFAFGLLGNIISFMTYLAPLPTFYRIYKSKSTQGFQSVPYVVALFSAMLWIYYALLKSDECLLITINSAGCVIETIYIAVYLVYAPKKAKMFTAKLLLLVNVGVFGLILLLTLLLSAGDRRIVVLGWVCVGFSVSVFVAPLSIIRLVVRTKSVEFMPFSLSFSLTISAVVWFLYGLLIKDKYVALPNVLGFSFGVIQMGLYAMYRNSTPKAVLTKEVEAATATGDDDHSAAGVKEHVVNIAKLSAAVDVVKTREVHPVDVESPPAEAPPQEDDKAAATAAAVAGAGEKKSPPAEAPPEEDDKAAAATAAAVAGAGEKKVAA</sequence>
<feature type="transmembrane region" description="Helical" evidence="13">
    <location>
        <begin position="134"/>
        <end position="158"/>
    </location>
</feature>
<dbReference type="GO" id="GO:0005886">
    <property type="term" value="C:plasma membrane"/>
    <property type="evidence" value="ECO:0007669"/>
    <property type="project" value="UniProtKB-SubCell"/>
</dbReference>
<feature type="region of interest" description="Disordered" evidence="12">
    <location>
        <begin position="265"/>
        <end position="331"/>
    </location>
</feature>
<feature type="transmembrane region" description="Helical" evidence="13">
    <location>
        <begin position="12"/>
        <end position="36"/>
    </location>
</feature>
<evidence type="ECO:0000256" key="12">
    <source>
        <dbReference type="SAM" id="MobiDB-lite"/>
    </source>
</evidence>
<keyword evidence="5" id="KW-0762">Sugar transport</keyword>
<dbReference type="GO" id="GO:0008515">
    <property type="term" value="F:sucrose transmembrane transporter activity"/>
    <property type="evidence" value="ECO:0007669"/>
    <property type="project" value="EnsemblPlants"/>
</dbReference>
<keyword evidence="3" id="KW-0813">Transport</keyword>
<feature type="transmembrane region" description="Helical" evidence="13">
    <location>
        <begin position="72"/>
        <end position="94"/>
    </location>
</feature>
<keyword evidence="7" id="KW-0677">Repeat</keyword>
<evidence type="ECO:0000256" key="11">
    <source>
        <dbReference type="ARBA" id="ARBA00038715"/>
    </source>
</evidence>
<keyword evidence="6 13" id="KW-0812">Transmembrane</keyword>
<proteinExistence type="inferred from homology"/>
<comment type="subunit">
    <text evidence="11">Forms homooligomers and/or heterooligomers.</text>
</comment>
<evidence type="ECO:0000313" key="14">
    <source>
        <dbReference type="EnsemblPlants" id="ORUFI11G15640.1"/>
    </source>
</evidence>
<evidence type="ECO:0000256" key="8">
    <source>
        <dbReference type="ARBA" id="ARBA00022989"/>
    </source>
</evidence>
<keyword evidence="9 13" id="KW-0472">Membrane</keyword>
<organism evidence="14 15">
    <name type="scientific">Oryza rufipogon</name>
    <name type="common">Brownbeard rice</name>
    <name type="synonym">Asian wild rice</name>
    <dbReference type="NCBI Taxonomy" id="4529"/>
    <lineage>
        <taxon>Eukaryota</taxon>
        <taxon>Viridiplantae</taxon>
        <taxon>Streptophyta</taxon>
        <taxon>Embryophyta</taxon>
        <taxon>Tracheophyta</taxon>
        <taxon>Spermatophyta</taxon>
        <taxon>Magnoliopsida</taxon>
        <taxon>Liliopsida</taxon>
        <taxon>Poales</taxon>
        <taxon>Poaceae</taxon>
        <taxon>BOP clade</taxon>
        <taxon>Oryzoideae</taxon>
        <taxon>Oryzeae</taxon>
        <taxon>Oryzinae</taxon>
        <taxon>Oryza</taxon>
    </lineage>
</organism>
<evidence type="ECO:0000256" key="1">
    <source>
        <dbReference type="ARBA" id="ARBA00004651"/>
    </source>
</evidence>
<dbReference type="FunFam" id="1.20.1280.290:FF:000001">
    <property type="entry name" value="Bidirectional sugar transporter SWEET"/>
    <property type="match status" value="1"/>
</dbReference>
<feature type="transmembrane region" description="Helical" evidence="13">
    <location>
        <begin position="193"/>
        <end position="214"/>
    </location>
</feature>
<evidence type="ECO:0000256" key="13">
    <source>
        <dbReference type="SAM" id="Phobius"/>
    </source>
</evidence>
<dbReference type="FunFam" id="1.20.1280.290:FF:000003">
    <property type="entry name" value="Bidirectional sugar transporter SWEET"/>
    <property type="match status" value="1"/>
</dbReference>
<dbReference type="InterPro" id="IPR047664">
    <property type="entry name" value="SWEET"/>
</dbReference>
<dbReference type="Gene3D" id="1.20.1280.290">
    <property type="match status" value="2"/>
</dbReference>
<evidence type="ECO:0000256" key="9">
    <source>
        <dbReference type="ARBA" id="ARBA00023136"/>
    </source>
</evidence>
<reference evidence="14" key="2">
    <citation type="submission" date="2015-06" db="UniProtKB">
        <authorList>
            <consortium name="EnsemblPlants"/>
        </authorList>
    </citation>
    <scope>IDENTIFICATION</scope>
</reference>
<dbReference type="STRING" id="4529.A0A0E0R8U4"/>
<protein>
    <recommendedName>
        <fullName evidence="16">Bidirectional sugar transporter SWEET</fullName>
    </recommendedName>
</protein>
<keyword evidence="15" id="KW-1185">Reference proteome</keyword>
<dbReference type="InterPro" id="IPR004316">
    <property type="entry name" value="SWEET_rpt"/>
</dbReference>
<evidence type="ECO:0000256" key="2">
    <source>
        <dbReference type="ARBA" id="ARBA00007809"/>
    </source>
</evidence>
<dbReference type="AlphaFoldDB" id="A0A0E0R8U4"/>
<feature type="compositionally biased region" description="Low complexity" evidence="12">
    <location>
        <begin position="286"/>
        <end position="295"/>
    </location>
</feature>
<keyword evidence="8 13" id="KW-1133">Transmembrane helix</keyword>
<dbReference type="OMA" id="NCYLLCW"/>
<reference evidence="15" key="1">
    <citation type="submission" date="2013-06" db="EMBL/GenBank/DDBJ databases">
        <authorList>
            <person name="Zhao Q."/>
        </authorList>
    </citation>
    <scope>NUCLEOTIDE SEQUENCE</scope>
    <source>
        <strain evidence="15">cv. W1943</strain>
    </source>
</reference>
<evidence type="ECO:0000256" key="6">
    <source>
        <dbReference type="ARBA" id="ARBA00022692"/>
    </source>
</evidence>
<feature type="compositionally biased region" description="Low complexity" evidence="12">
    <location>
        <begin position="314"/>
        <end position="324"/>
    </location>
</feature>
<dbReference type="PANTHER" id="PTHR10791:SF223">
    <property type="entry name" value="BIDIRECTIONAL SUGAR TRANSPORTER SWEET14"/>
    <property type="match status" value="1"/>
</dbReference>
<evidence type="ECO:0008006" key="16">
    <source>
        <dbReference type="Google" id="ProtNLM"/>
    </source>
</evidence>
<evidence type="ECO:0000256" key="7">
    <source>
        <dbReference type="ARBA" id="ARBA00022737"/>
    </source>
</evidence>
<evidence type="ECO:0000256" key="5">
    <source>
        <dbReference type="ARBA" id="ARBA00022597"/>
    </source>
</evidence>
<feature type="transmembrane region" description="Helical" evidence="13">
    <location>
        <begin position="165"/>
        <end position="187"/>
    </location>
</feature>
<dbReference type="eggNOG" id="KOG1623">
    <property type="taxonomic scope" value="Eukaryota"/>
</dbReference>
<name>A0A0E0R8U4_ORYRU</name>
<dbReference type="HOGENOM" id="CLU_048643_4_0_1"/>
<dbReference type="EnsemblPlants" id="ORUFI11G15640.1">
    <property type="protein sequence ID" value="ORUFI11G15640.1"/>
    <property type="gene ID" value="ORUFI11G15640"/>
</dbReference>
<evidence type="ECO:0000313" key="15">
    <source>
        <dbReference type="Proteomes" id="UP000008022"/>
    </source>
</evidence>
<dbReference type="SMR" id="A0A0E0R8U4"/>
<dbReference type="Proteomes" id="UP000008022">
    <property type="component" value="Unassembled WGS sequence"/>
</dbReference>